<evidence type="ECO:0000256" key="4">
    <source>
        <dbReference type="ARBA" id="ARBA00022737"/>
    </source>
</evidence>
<evidence type="ECO:0000256" key="2">
    <source>
        <dbReference type="ARBA" id="ARBA00013194"/>
    </source>
</evidence>
<dbReference type="InterPro" id="IPR044666">
    <property type="entry name" value="Cyclophilin_A-like"/>
</dbReference>
<dbReference type="Gene3D" id="2.130.10.10">
    <property type="entry name" value="YVTN repeat-like/Quinoprotein amine dehydrogenase"/>
    <property type="match status" value="1"/>
</dbReference>
<evidence type="ECO:0000256" key="1">
    <source>
        <dbReference type="ARBA" id="ARBA00000971"/>
    </source>
</evidence>
<dbReference type="InterPro" id="IPR015943">
    <property type="entry name" value="WD40/YVTN_repeat-like_dom_sf"/>
</dbReference>
<dbReference type="GO" id="GO:0003755">
    <property type="term" value="F:peptidyl-prolyl cis-trans isomerase activity"/>
    <property type="evidence" value="ECO:0007669"/>
    <property type="project" value="UniProtKB-KW"/>
</dbReference>
<dbReference type="PRINTS" id="PR00153">
    <property type="entry name" value="CSAPPISMRASE"/>
</dbReference>
<feature type="region of interest" description="Disordered" evidence="8">
    <location>
        <begin position="1"/>
        <end position="64"/>
    </location>
</feature>
<dbReference type="InterPro" id="IPR036322">
    <property type="entry name" value="WD40_repeat_dom_sf"/>
</dbReference>
<evidence type="ECO:0000256" key="6">
    <source>
        <dbReference type="ARBA" id="ARBA00023235"/>
    </source>
</evidence>
<keyword evidence="3 7" id="KW-0853">WD repeat</keyword>
<keyword evidence="4" id="KW-0677">Repeat</keyword>
<dbReference type="PROSITE" id="PS50072">
    <property type="entry name" value="CSA_PPIASE_2"/>
    <property type="match status" value="1"/>
</dbReference>
<keyword evidence="5" id="KW-0697">Rotamase</keyword>
<sequence length="656" mass="73204">MSDEESDDVGPMPKQSAPAAQAANDDSSDEVGPMPKGMPVSRPVADDDSDDMGPMPAPPAVATTKRRKVLRKAHVYLDNLPKGEMYEKSFMHRDVVCFVVGSTSTGFVITASIDGHIKFWKKQHEGIEFVKHYRAHIGLLVSIVLSQDGKLLATIGEDGALKLYEVESFDMVCMIKMPFKPRAIEFVHRKGAPAALMAVSDSDSGKVHIVAPESGKSDALRTLELHSQGVHTIKYNPWLHACLSADQSGALEFWDPDTLLMPTTETRRGKLKFSMKSETHLYELRKNQTFAISLSISPDGSMFVATCEDGRIRLFRFATGKMVRAYDESLEMFTAAQSDPNMAELHLDRFDFGRRIAVEKELRKSPSVMYQQATFDESGNFLVYPSMVGVKVVNIHTNKLCRVFGKVEQTERFLGIMLFQGKPLARKVEQGEAIVEGENDNKEMSDPVAICTAYKKTRFFLFSTREPLESTADFGRDIFNEKPTKEDAAIAASIRTENPLGKQATMHTTMGDIVIKLFFQECPKSVENFTVLSKKGYYDNTIFHRVIHSFMIQAGDPRGDGTGGESIWGGEFEDEFHRSLKHDRPFTVSMANAGPNTNGSQFFITTVPCPWLDSKHTVFGRVLQGMDVVQNIEKTPCNCDDRPLMDIKILTVKIIC</sequence>
<dbReference type="Gene3D" id="2.40.100.10">
    <property type="entry name" value="Cyclophilin-like"/>
    <property type="match status" value="1"/>
</dbReference>
<dbReference type="EC" id="5.2.1.8" evidence="2"/>
<dbReference type="PANTHER" id="PTHR45625">
    <property type="entry name" value="PEPTIDYL-PROLYL CIS-TRANS ISOMERASE-RELATED"/>
    <property type="match status" value="1"/>
</dbReference>
<dbReference type="CDD" id="cd01927">
    <property type="entry name" value="cyclophilin_WD40"/>
    <property type="match status" value="1"/>
</dbReference>
<feature type="repeat" description="WD" evidence="7">
    <location>
        <begin position="133"/>
        <end position="174"/>
    </location>
</feature>
<feature type="domain" description="PPIase cyclophilin-type" evidence="9">
    <location>
        <begin position="500"/>
        <end position="654"/>
    </location>
</feature>
<dbReference type="EMBL" id="HBFQ01063305">
    <property type="protein sequence ID" value="CAD8870439.1"/>
    <property type="molecule type" value="Transcribed_RNA"/>
</dbReference>
<dbReference type="AlphaFoldDB" id="A0A7S1FJP1"/>
<dbReference type="GO" id="GO:0006457">
    <property type="term" value="P:protein folding"/>
    <property type="evidence" value="ECO:0007669"/>
    <property type="project" value="InterPro"/>
</dbReference>
<proteinExistence type="predicted"/>
<protein>
    <recommendedName>
        <fullName evidence="2">peptidylprolyl isomerase</fullName>
        <ecNumber evidence="2">5.2.1.8</ecNumber>
    </recommendedName>
</protein>
<evidence type="ECO:0000313" key="10">
    <source>
        <dbReference type="EMBL" id="CAD8870439.1"/>
    </source>
</evidence>
<dbReference type="InterPro" id="IPR020892">
    <property type="entry name" value="Cyclophilin-type_PPIase_CS"/>
</dbReference>
<dbReference type="InterPro" id="IPR001680">
    <property type="entry name" value="WD40_rpt"/>
</dbReference>
<gene>
    <name evidence="10" type="ORF">NSCI0253_LOCUS44796</name>
</gene>
<dbReference type="SUPFAM" id="SSF50998">
    <property type="entry name" value="Quinoprotein alcohol dehydrogenase-like"/>
    <property type="match status" value="1"/>
</dbReference>
<organism evidence="10">
    <name type="scientific">Noctiluca scintillans</name>
    <name type="common">Sea sparkle</name>
    <name type="synonym">Red tide dinoflagellate</name>
    <dbReference type="NCBI Taxonomy" id="2966"/>
    <lineage>
        <taxon>Eukaryota</taxon>
        <taxon>Sar</taxon>
        <taxon>Alveolata</taxon>
        <taxon>Dinophyceae</taxon>
        <taxon>Noctilucales</taxon>
        <taxon>Noctilucaceae</taxon>
        <taxon>Noctiluca</taxon>
    </lineage>
</organism>
<evidence type="ECO:0000256" key="5">
    <source>
        <dbReference type="ARBA" id="ARBA00023110"/>
    </source>
</evidence>
<dbReference type="FunFam" id="2.40.100.10:FF:000003">
    <property type="entry name" value="Peptidylprolyl isomerase domain and WD repeat-containing 1"/>
    <property type="match status" value="1"/>
</dbReference>
<accession>A0A7S1FJP1</accession>
<evidence type="ECO:0000256" key="8">
    <source>
        <dbReference type="SAM" id="MobiDB-lite"/>
    </source>
</evidence>
<dbReference type="SUPFAM" id="SSF50891">
    <property type="entry name" value="Cyclophilin-like"/>
    <property type="match status" value="1"/>
</dbReference>
<dbReference type="SUPFAM" id="SSF50978">
    <property type="entry name" value="WD40 repeat-like"/>
    <property type="match status" value="1"/>
</dbReference>
<dbReference type="InterPro" id="IPR002130">
    <property type="entry name" value="Cyclophilin-type_PPIase_dom"/>
</dbReference>
<evidence type="ECO:0000259" key="9">
    <source>
        <dbReference type="PROSITE" id="PS50072"/>
    </source>
</evidence>
<dbReference type="SMART" id="SM00320">
    <property type="entry name" value="WD40"/>
    <property type="match status" value="4"/>
</dbReference>
<dbReference type="InterPro" id="IPR011047">
    <property type="entry name" value="Quinoprotein_ADH-like_sf"/>
</dbReference>
<dbReference type="PROSITE" id="PS50082">
    <property type="entry name" value="WD_REPEATS_2"/>
    <property type="match status" value="1"/>
</dbReference>
<dbReference type="GO" id="GO:0005634">
    <property type="term" value="C:nucleus"/>
    <property type="evidence" value="ECO:0007669"/>
    <property type="project" value="UniProtKB-ARBA"/>
</dbReference>
<dbReference type="PANTHER" id="PTHR45625:SF4">
    <property type="entry name" value="PEPTIDYLPROLYL ISOMERASE DOMAIN AND WD REPEAT-CONTAINING PROTEIN 1"/>
    <property type="match status" value="1"/>
</dbReference>
<dbReference type="Pfam" id="PF00160">
    <property type="entry name" value="Pro_isomerase"/>
    <property type="match status" value="1"/>
</dbReference>
<evidence type="ECO:0000256" key="3">
    <source>
        <dbReference type="ARBA" id="ARBA00022574"/>
    </source>
</evidence>
<evidence type="ECO:0000256" key="7">
    <source>
        <dbReference type="PROSITE-ProRule" id="PRU00221"/>
    </source>
</evidence>
<dbReference type="InterPro" id="IPR029000">
    <property type="entry name" value="Cyclophilin-like_dom_sf"/>
</dbReference>
<reference evidence="10" key="1">
    <citation type="submission" date="2021-01" db="EMBL/GenBank/DDBJ databases">
        <authorList>
            <person name="Corre E."/>
            <person name="Pelletier E."/>
            <person name="Niang G."/>
            <person name="Scheremetjew M."/>
            <person name="Finn R."/>
            <person name="Kale V."/>
            <person name="Holt S."/>
            <person name="Cochrane G."/>
            <person name="Meng A."/>
            <person name="Brown T."/>
            <person name="Cohen L."/>
        </authorList>
    </citation>
    <scope>NUCLEOTIDE SEQUENCE</scope>
</reference>
<keyword evidence="6" id="KW-0413">Isomerase</keyword>
<name>A0A7S1FJP1_NOCSC</name>
<dbReference type="Pfam" id="PF00400">
    <property type="entry name" value="WD40"/>
    <property type="match status" value="1"/>
</dbReference>
<comment type="catalytic activity">
    <reaction evidence="1">
        <text>[protein]-peptidylproline (omega=180) = [protein]-peptidylproline (omega=0)</text>
        <dbReference type="Rhea" id="RHEA:16237"/>
        <dbReference type="Rhea" id="RHEA-COMP:10747"/>
        <dbReference type="Rhea" id="RHEA-COMP:10748"/>
        <dbReference type="ChEBI" id="CHEBI:83833"/>
        <dbReference type="ChEBI" id="CHEBI:83834"/>
        <dbReference type="EC" id="5.2.1.8"/>
    </reaction>
</comment>
<dbReference type="PROSITE" id="PS00170">
    <property type="entry name" value="CSA_PPIASE_1"/>
    <property type="match status" value="1"/>
</dbReference>